<sequence length="75" mass="8510">MIILVIESYEYDHSSYRENRPPTSTTHILPDHQSRRIFTPEGMYGSMSMVASGGGELLQLITVIDPSFTSRRSTF</sequence>
<organism evidence="2">
    <name type="scientific">Laccaria bicolor (strain S238N-H82 / ATCC MYA-4686)</name>
    <name type="common">Bicoloured deceiver</name>
    <name type="synonym">Laccaria laccata var. bicolor</name>
    <dbReference type="NCBI Taxonomy" id="486041"/>
    <lineage>
        <taxon>Eukaryota</taxon>
        <taxon>Fungi</taxon>
        <taxon>Dikarya</taxon>
        <taxon>Basidiomycota</taxon>
        <taxon>Agaricomycotina</taxon>
        <taxon>Agaricomycetes</taxon>
        <taxon>Agaricomycetidae</taxon>
        <taxon>Agaricales</taxon>
        <taxon>Agaricineae</taxon>
        <taxon>Hydnangiaceae</taxon>
        <taxon>Laccaria</taxon>
    </lineage>
</organism>
<dbReference type="RefSeq" id="XP_001883360.1">
    <property type="nucleotide sequence ID" value="XM_001883325.1"/>
</dbReference>
<protein>
    <submittedName>
        <fullName evidence="1">Predicted protein</fullName>
    </submittedName>
</protein>
<dbReference type="GeneID" id="6078872"/>
<dbReference type="HOGENOM" id="CLU_2671485_0_0_1"/>
<dbReference type="EMBL" id="DS547110">
    <property type="protein sequence ID" value="EDR06072.1"/>
    <property type="molecule type" value="Genomic_DNA"/>
</dbReference>
<dbReference type="AlphaFoldDB" id="B0DH95"/>
<dbReference type="OrthoDB" id="10533498at2759"/>
<proteinExistence type="predicted"/>
<dbReference type="InParanoid" id="B0DH95"/>
<gene>
    <name evidence="1" type="ORF">LACBIDRAFT_302192</name>
</gene>
<accession>B0DH95</accession>
<evidence type="ECO:0000313" key="2">
    <source>
        <dbReference type="Proteomes" id="UP000001194"/>
    </source>
</evidence>
<keyword evidence="2" id="KW-1185">Reference proteome</keyword>
<name>B0DH95_LACBS</name>
<evidence type="ECO:0000313" key="1">
    <source>
        <dbReference type="EMBL" id="EDR06072.1"/>
    </source>
</evidence>
<dbReference type="KEGG" id="lbc:LACBIDRAFT_302192"/>
<reference evidence="1 2" key="1">
    <citation type="journal article" date="2008" name="Nature">
        <title>The genome of Laccaria bicolor provides insights into mycorrhizal symbiosis.</title>
        <authorList>
            <person name="Martin F."/>
            <person name="Aerts A."/>
            <person name="Ahren D."/>
            <person name="Brun A."/>
            <person name="Danchin E.G.J."/>
            <person name="Duchaussoy F."/>
            <person name="Gibon J."/>
            <person name="Kohler A."/>
            <person name="Lindquist E."/>
            <person name="Pereda V."/>
            <person name="Salamov A."/>
            <person name="Shapiro H.J."/>
            <person name="Wuyts J."/>
            <person name="Blaudez D."/>
            <person name="Buee M."/>
            <person name="Brokstein P."/>
            <person name="Canbaeck B."/>
            <person name="Cohen D."/>
            <person name="Courty P.E."/>
            <person name="Coutinho P.M."/>
            <person name="Delaruelle C."/>
            <person name="Detter J.C."/>
            <person name="Deveau A."/>
            <person name="DiFazio S."/>
            <person name="Duplessis S."/>
            <person name="Fraissinet-Tachet L."/>
            <person name="Lucic E."/>
            <person name="Frey-Klett P."/>
            <person name="Fourrey C."/>
            <person name="Feussner I."/>
            <person name="Gay G."/>
            <person name="Grimwood J."/>
            <person name="Hoegger P.J."/>
            <person name="Jain P."/>
            <person name="Kilaru S."/>
            <person name="Labbe J."/>
            <person name="Lin Y.C."/>
            <person name="Legue V."/>
            <person name="Le Tacon F."/>
            <person name="Marmeisse R."/>
            <person name="Melayah D."/>
            <person name="Montanini B."/>
            <person name="Muratet M."/>
            <person name="Nehls U."/>
            <person name="Niculita-Hirzel H."/>
            <person name="Oudot-Le Secq M.P."/>
            <person name="Peter M."/>
            <person name="Quesneville H."/>
            <person name="Rajashekar B."/>
            <person name="Reich M."/>
            <person name="Rouhier N."/>
            <person name="Schmutz J."/>
            <person name="Yin T."/>
            <person name="Chalot M."/>
            <person name="Henrissat B."/>
            <person name="Kuees U."/>
            <person name="Lucas S."/>
            <person name="Van de Peer Y."/>
            <person name="Podila G.K."/>
            <person name="Polle A."/>
            <person name="Pukkila P.J."/>
            <person name="Richardson P.M."/>
            <person name="Rouze P."/>
            <person name="Sanders I.R."/>
            <person name="Stajich J.E."/>
            <person name="Tunlid A."/>
            <person name="Tuskan G."/>
            <person name="Grigoriev I.V."/>
        </authorList>
    </citation>
    <scope>NUCLEOTIDE SEQUENCE [LARGE SCALE GENOMIC DNA]</scope>
    <source>
        <strain evidence="2">S238N-H82 / ATCC MYA-4686</strain>
    </source>
</reference>
<dbReference type="Proteomes" id="UP000001194">
    <property type="component" value="Unassembled WGS sequence"/>
</dbReference>